<organism evidence="3 4">
    <name type="scientific">Dendryphion nanum</name>
    <dbReference type="NCBI Taxonomy" id="256645"/>
    <lineage>
        <taxon>Eukaryota</taxon>
        <taxon>Fungi</taxon>
        <taxon>Dikarya</taxon>
        <taxon>Ascomycota</taxon>
        <taxon>Pezizomycotina</taxon>
        <taxon>Dothideomycetes</taxon>
        <taxon>Pleosporomycetidae</taxon>
        <taxon>Pleosporales</taxon>
        <taxon>Torulaceae</taxon>
        <taxon>Dendryphion</taxon>
    </lineage>
</organism>
<evidence type="ECO:0000313" key="4">
    <source>
        <dbReference type="Proteomes" id="UP000700596"/>
    </source>
</evidence>
<dbReference type="PANTHER" id="PTHR28065:SF1">
    <property type="entry name" value="DUF4050 DOMAIN-CONTAINING PROTEIN"/>
    <property type="match status" value="1"/>
</dbReference>
<evidence type="ECO:0000259" key="2">
    <source>
        <dbReference type="Pfam" id="PF13259"/>
    </source>
</evidence>
<evidence type="ECO:0000256" key="1">
    <source>
        <dbReference type="SAM" id="MobiDB-lite"/>
    </source>
</evidence>
<dbReference type="InterPro" id="IPR053274">
    <property type="entry name" value="Fluconazole_resistance"/>
</dbReference>
<protein>
    <recommendedName>
        <fullName evidence="2">Gag1-like clamp domain-containing protein</fullName>
    </recommendedName>
</protein>
<comment type="caution">
    <text evidence="3">The sequence shown here is derived from an EMBL/GenBank/DDBJ whole genome shotgun (WGS) entry which is preliminary data.</text>
</comment>
<name>A0A9P9DDQ5_9PLEO</name>
<reference evidence="3" key="1">
    <citation type="journal article" date="2021" name="Nat. Commun.">
        <title>Genetic determinants of endophytism in the Arabidopsis root mycobiome.</title>
        <authorList>
            <person name="Mesny F."/>
            <person name="Miyauchi S."/>
            <person name="Thiergart T."/>
            <person name="Pickel B."/>
            <person name="Atanasova L."/>
            <person name="Karlsson M."/>
            <person name="Huettel B."/>
            <person name="Barry K.W."/>
            <person name="Haridas S."/>
            <person name="Chen C."/>
            <person name="Bauer D."/>
            <person name="Andreopoulos W."/>
            <person name="Pangilinan J."/>
            <person name="LaButti K."/>
            <person name="Riley R."/>
            <person name="Lipzen A."/>
            <person name="Clum A."/>
            <person name="Drula E."/>
            <person name="Henrissat B."/>
            <person name="Kohler A."/>
            <person name="Grigoriev I.V."/>
            <person name="Martin F.M."/>
            <person name="Hacquard S."/>
        </authorList>
    </citation>
    <scope>NUCLEOTIDE SEQUENCE</scope>
    <source>
        <strain evidence="3">MPI-CAGE-CH-0243</strain>
    </source>
</reference>
<feature type="region of interest" description="Disordered" evidence="1">
    <location>
        <begin position="53"/>
        <end position="79"/>
    </location>
</feature>
<dbReference type="InterPro" id="IPR025124">
    <property type="entry name" value="Gag1-like_clamp"/>
</dbReference>
<dbReference type="OrthoDB" id="5422958at2759"/>
<dbReference type="PANTHER" id="PTHR28065">
    <property type="entry name" value="FREQUENIN"/>
    <property type="match status" value="1"/>
</dbReference>
<dbReference type="EMBL" id="JAGMWT010000014">
    <property type="protein sequence ID" value="KAH7117127.1"/>
    <property type="molecule type" value="Genomic_DNA"/>
</dbReference>
<keyword evidence="4" id="KW-1185">Reference proteome</keyword>
<evidence type="ECO:0000313" key="3">
    <source>
        <dbReference type="EMBL" id="KAH7117127.1"/>
    </source>
</evidence>
<gene>
    <name evidence="3" type="ORF">B0J11DRAFT_109703</name>
</gene>
<accession>A0A9P9DDQ5</accession>
<dbReference type="Proteomes" id="UP000700596">
    <property type="component" value="Unassembled WGS sequence"/>
</dbReference>
<feature type="region of interest" description="Disordered" evidence="1">
    <location>
        <begin position="127"/>
        <end position="178"/>
    </location>
</feature>
<dbReference type="Pfam" id="PF13259">
    <property type="entry name" value="clamp_Gag1-like"/>
    <property type="match status" value="1"/>
</dbReference>
<sequence>MDNNLAAQRAARRFLTERVRSDWDWPKIPECWSASDEEVRGITEFRERFYGDSATESEPETYQEQNISPYKFDSPDSVGDAVELKSQNRKRRRWLAVEHEMEWNKGLACFVERRDVWTGAAAVKKYGTNRPSKGEREKQQPTLDTPSDGPINNIVNSPEAKDELAPQKHTSASNDTHYESRVPVAQPLLADNPIRKSVMPKTYPDLYSKIVVSGRTPAVPINLSDMTRAMVVGWKESGEWPPKAAPLDPLAGRKKVDAVNGTNGEGQFLSHHPHMKRGMDSVKRIFHLNGHHHEHGPVGHTG</sequence>
<proteinExistence type="predicted"/>
<feature type="domain" description="Gag1-like clamp" evidence="2">
    <location>
        <begin position="68"/>
        <end position="241"/>
    </location>
</feature>
<dbReference type="AlphaFoldDB" id="A0A9P9DDQ5"/>